<dbReference type="NCBIfam" id="TIGR02595">
    <property type="entry name" value="PEP_CTERM"/>
    <property type="match status" value="1"/>
</dbReference>
<comment type="caution">
    <text evidence="3">The sequence shown here is derived from an EMBL/GenBank/DDBJ whole genome shotgun (WGS) entry which is preliminary data.</text>
</comment>
<proteinExistence type="predicted"/>
<dbReference type="Pfam" id="PF07589">
    <property type="entry name" value="PEP-CTERM"/>
    <property type="match status" value="1"/>
</dbReference>
<keyword evidence="4" id="KW-1185">Reference proteome</keyword>
<feature type="domain" description="Ice-binding protein C-terminal" evidence="2">
    <location>
        <begin position="174"/>
        <end position="197"/>
    </location>
</feature>
<evidence type="ECO:0000256" key="1">
    <source>
        <dbReference type="SAM" id="SignalP"/>
    </source>
</evidence>
<sequence length="210" mass="21407">MIKTLKTQCLVLAIACTATSALPAQAASYVFSDSLSPSFADQAVATLTISDIAGGTLWSLTGTYDARSYPSAFLQGIAYTYSDGSGGGKGKPGLAASDFTVTQGAVTLKGVDAKGVTFSTANNSGRFQSGDAVTWVFRNTTASQFSDLQAHVNAINGGNSVKFAAVAATTPLSPIPEPGTWAMLLTGLAFVAWRGRRLVATAPSAPALAA</sequence>
<feature type="chain" id="PRO_5045752289" description="Ice-binding protein C-terminal domain-containing protein" evidence="1">
    <location>
        <begin position="27"/>
        <end position="210"/>
    </location>
</feature>
<evidence type="ECO:0000259" key="2">
    <source>
        <dbReference type="Pfam" id="PF07589"/>
    </source>
</evidence>
<organism evidence="3 4">
    <name type="scientific">Noviherbaspirillum aridicola</name>
    <dbReference type="NCBI Taxonomy" id="2849687"/>
    <lineage>
        <taxon>Bacteria</taxon>
        <taxon>Pseudomonadati</taxon>
        <taxon>Pseudomonadota</taxon>
        <taxon>Betaproteobacteria</taxon>
        <taxon>Burkholderiales</taxon>
        <taxon>Oxalobacteraceae</taxon>
        <taxon>Noviherbaspirillum</taxon>
    </lineage>
</organism>
<gene>
    <name evidence="3" type="ORF">NCCP691_25400</name>
</gene>
<feature type="signal peptide" evidence="1">
    <location>
        <begin position="1"/>
        <end position="26"/>
    </location>
</feature>
<accession>A0ABQ4Q672</accession>
<evidence type="ECO:0000313" key="4">
    <source>
        <dbReference type="Proteomes" id="UP000887222"/>
    </source>
</evidence>
<dbReference type="EMBL" id="BPMK01000010">
    <property type="protein sequence ID" value="GIZ52526.1"/>
    <property type="molecule type" value="Genomic_DNA"/>
</dbReference>
<name>A0ABQ4Q672_9BURK</name>
<dbReference type="InterPro" id="IPR013424">
    <property type="entry name" value="Ice-binding_C"/>
</dbReference>
<dbReference type="Proteomes" id="UP000887222">
    <property type="component" value="Unassembled WGS sequence"/>
</dbReference>
<reference evidence="3 4" key="1">
    <citation type="journal article" date="2022" name="Int. J. Syst. Evol. Microbiol.">
        <title>Noviherbaspirillum aridicola sp. nov., isolated from an arid soil in Pakistan.</title>
        <authorList>
            <person name="Khan I.U."/>
            <person name="Saqib M."/>
            <person name="Amin A."/>
            <person name="Hussain F."/>
            <person name="Li L."/>
            <person name="Liu Y.H."/>
            <person name="Fang B.Z."/>
            <person name="Ahmed I."/>
            <person name="Li W.J."/>
        </authorList>
    </citation>
    <scope>NUCLEOTIDE SEQUENCE [LARGE SCALE GENOMIC DNA]</scope>
    <source>
        <strain evidence="3 4">NCCP-691</strain>
    </source>
</reference>
<protein>
    <recommendedName>
        <fullName evidence="2">Ice-binding protein C-terminal domain-containing protein</fullName>
    </recommendedName>
</protein>
<evidence type="ECO:0000313" key="3">
    <source>
        <dbReference type="EMBL" id="GIZ52526.1"/>
    </source>
</evidence>
<keyword evidence="1" id="KW-0732">Signal</keyword>